<organism evidence="7 8">
    <name type="scientific">Candidatus Pullichristensenella stercorigallinarum</name>
    <dbReference type="NCBI Taxonomy" id="2840909"/>
    <lineage>
        <taxon>Bacteria</taxon>
        <taxon>Bacillati</taxon>
        <taxon>Bacillota</taxon>
        <taxon>Clostridia</taxon>
        <taxon>Candidatus Pullichristensenella</taxon>
    </lineage>
</organism>
<dbReference type="Proteomes" id="UP000824260">
    <property type="component" value="Unassembled WGS sequence"/>
</dbReference>
<name>A0A9D0ZP67_9FIRM</name>
<accession>A0A9D0ZP67</accession>
<feature type="binding site" evidence="6">
    <location>
        <position position="164"/>
    </location>
    <ligand>
        <name>S-adenosyl-L-methionine</name>
        <dbReference type="ChEBI" id="CHEBI:59789"/>
    </ligand>
</feature>
<dbReference type="InterPro" id="IPR029063">
    <property type="entry name" value="SAM-dependent_MTases_sf"/>
</dbReference>
<evidence type="ECO:0000256" key="3">
    <source>
        <dbReference type="ARBA" id="ARBA00022603"/>
    </source>
</evidence>
<evidence type="ECO:0000256" key="6">
    <source>
        <dbReference type="HAMAP-Rule" id="MF_00735"/>
    </source>
</evidence>
<comment type="catalytic activity">
    <reaction evidence="6">
        <text>L-lysyl-[protein] + 3 S-adenosyl-L-methionine = N(6),N(6),N(6)-trimethyl-L-lysyl-[protein] + 3 S-adenosyl-L-homocysteine + 3 H(+)</text>
        <dbReference type="Rhea" id="RHEA:54192"/>
        <dbReference type="Rhea" id="RHEA-COMP:9752"/>
        <dbReference type="Rhea" id="RHEA-COMP:13826"/>
        <dbReference type="ChEBI" id="CHEBI:15378"/>
        <dbReference type="ChEBI" id="CHEBI:29969"/>
        <dbReference type="ChEBI" id="CHEBI:57856"/>
        <dbReference type="ChEBI" id="CHEBI:59789"/>
        <dbReference type="ChEBI" id="CHEBI:61961"/>
    </reaction>
</comment>
<comment type="caution">
    <text evidence="7">The sequence shown here is derived from an EMBL/GenBank/DDBJ whole genome shotgun (WGS) entry which is preliminary data.</text>
</comment>
<dbReference type="GO" id="GO:0005737">
    <property type="term" value="C:cytoplasm"/>
    <property type="evidence" value="ECO:0007669"/>
    <property type="project" value="UniProtKB-SubCell"/>
</dbReference>
<gene>
    <name evidence="6 7" type="primary">prmA</name>
    <name evidence="7" type="ORF">IAA52_12275</name>
</gene>
<dbReference type="PIRSF" id="PIRSF000401">
    <property type="entry name" value="RPL11_MTase"/>
    <property type="match status" value="1"/>
</dbReference>
<keyword evidence="2 6" id="KW-0963">Cytoplasm</keyword>
<evidence type="ECO:0000256" key="1">
    <source>
        <dbReference type="ARBA" id="ARBA00009741"/>
    </source>
</evidence>
<protein>
    <recommendedName>
        <fullName evidence="6">Ribosomal protein L11 methyltransferase</fullName>
        <shortName evidence="6">L11 Mtase</shortName>
        <ecNumber evidence="6">2.1.1.-</ecNumber>
    </recommendedName>
</protein>
<dbReference type="GO" id="GO:0008276">
    <property type="term" value="F:protein methyltransferase activity"/>
    <property type="evidence" value="ECO:0007669"/>
    <property type="project" value="UniProtKB-UniRule"/>
</dbReference>
<keyword evidence="3 6" id="KW-0489">Methyltransferase</keyword>
<dbReference type="SUPFAM" id="SSF53335">
    <property type="entry name" value="S-adenosyl-L-methionine-dependent methyltransferases"/>
    <property type="match status" value="1"/>
</dbReference>
<evidence type="ECO:0000256" key="2">
    <source>
        <dbReference type="ARBA" id="ARBA00022490"/>
    </source>
</evidence>
<keyword evidence="7" id="KW-0689">Ribosomal protein</keyword>
<proteinExistence type="inferred from homology"/>
<keyword evidence="7" id="KW-0687">Ribonucleoprotein</keyword>
<dbReference type="NCBIfam" id="TIGR00406">
    <property type="entry name" value="prmA"/>
    <property type="match status" value="1"/>
</dbReference>
<evidence type="ECO:0000256" key="4">
    <source>
        <dbReference type="ARBA" id="ARBA00022679"/>
    </source>
</evidence>
<keyword evidence="4 6" id="KW-0808">Transferase</keyword>
<dbReference type="HAMAP" id="MF_00735">
    <property type="entry name" value="Methyltr_PrmA"/>
    <property type="match status" value="1"/>
</dbReference>
<dbReference type="AlphaFoldDB" id="A0A9D0ZP67"/>
<dbReference type="GO" id="GO:0032259">
    <property type="term" value="P:methylation"/>
    <property type="evidence" value="ECO:0007669"/>
    <property type="project" value="UniProtKB-KW"/>
</dbReference>
<reference evidence="7" key="1">
    <citation type="submission" date="2020-10" db="EMBL/GenBank/DDBJ databases">
        <authorList>
            <person name="Gilroy R."/>
        </authorList>
    </citation>
    <scope>NUCLEOTIDE SEQUENCE</scope>
    <source>
        <strain evidence="7">ChiSjej6B24-2974</strain>
    </source>
</reference>
<comment type="function">
    <text evidence="6">Methylates ribosomal protein L11.</text>
</comment>
<evidence type="ECO:0000256" key="5">
    <source>
        <dbReference type="ARBA" id="ARBA00022691"/>
    </source>
</evidence>
<dbReference type="EMBL" id="DVFZ01000116">
    <property type="protein sequence ID" value="HIQ83859.1"/>
    <property type="molecule type" value="Genomic_DNA"/>
</dbReference>
<dbReference type="Gene3D" id="3.40.50.150">
    <property type="entry name" value="Vaccinia Virus protein VP39"/>
    <property type="match status" value="1"/>
</dbReference>
<dbReference type="InterPro" id="IPR004498">
    <property type="entry name" value="Ribosomal_PrmA_MeTrfase"/>
</dbReference>
<comment type="subcellular location">
    <subcellularLocation>
        <location evidence="6">Cytoplasm</location>
    </subcellularLocation>
</comment>
<evidence type="ECO:0000313" key="7">
    <source>
        <dbReference type="EMBL" id="HIQ83859.1"/>
    </source>
</evidence>
<comment type="similarity">
    <text evidence="1 6">Belongs to the methyltransferase superfamily. PrmA family.</text>
</comment>
<keyword evidence="5 6" id="KW-0949">S-adenosyl-L-methionine</keyword>
<dbReference type="GO" id="GO:0005840">
    <property type="term" value="C:ribosome"/>
    <property type="evidence" value="ECO:0007669"/>
    <property type="project" value="UniProtKB-KW"/>
</dbReference>
<dbReference type="PANTHER" id="PTHR43648">
    <property type="entry name" value="ELECTRON TRANSFER FLAVOPROTEIN BETA SUBUNIT LYSINE METHYLTRANSFERASE"/>
    <property type="match status" value="1"/>
</dbReference>
<dbReference type="CDD" id="cd02440">
    <property type="entry name" value="AdoMet_MTases"/>
    <property type="match status" value="1"/>
</dbReference>
<dbReference type="PANTHER" id="PTHR43648:SF1">
    <property type="entry name" value="ELECTRON TRANSFER FLAVOPROTEIN BETA SUBUNIT LYSINE METHYLTRANSFERASE"/>
    <property type="match status" value="1"/>
</dbReference>
<dbReference type="EC" id="2.1.1.-" evidence="6"/>
<dbReference type="Pfam" id="PF06325">
    <property type="entry name" value="PrmA"/>
    <property type="match status" value="1"/>
</dbReference>
<dbReference type="InterPro" id="IPR050078">
    <property type="entry name" value="Ribosomal_L11_MeTrfase_PrmA"/>
</dbReference>
<reference evidence="7" key="2">
    <citation type="journal article" date="2021" name="PeerJ">
        <title>Extensive microbial diversity within the chicken gut microbiome revealed by metagenomics and culture.</title>
        <authorList>
            <person name="Gilroy R."/>
            <person name="Ravi A."/>
            <person name="Getino M."/>
            <person name="Pursley I."/>
            <person name="Horton D.L."/>
            <person name="Alikhan N.F."/>
            <person name="Baker D."/>
            <person name="Gharbi K."/>
            <person name="Hall N."/>
            <person name="Watson M."/>
            <person name="Adriaenssens E.M."/>
            <person name="Foster-Nyarko E."/>
            <person name="Jarju S."/>
            <person name="Secka A."/>
            <person name="Antonio M."/>
            <person name="Oren A."/>
            <person name="Chaudhuri R.R."/>
            <person name="La Ragione R."/>
            <person name="Hildebrand F."/>
            <person name="Pallen M.J."/>
        </authorList>
    </citation>
    <scope>NUCLEOTIDE SEQUENCE</scope>
    <source>
        <strain evidence="7">ChiSjej6B24-2974</strain>
    </source>
</reference>
<feature type="binding site" evidence="6">
    <location>
        <position position="250"/>
    </location>
    <ligand>
        <name>S-adenosyl-L-methionine</name>
        <dbReference type="ChEBI" id="CHEBI:59789"/>
    </ligand>
</feature>
<sequence>MQWTEVTVLTTTVGSEMVSAILEQAGSTGVMIEDKNDVYANQRPEGQWDIIDEAIAERIGDDVRVTGYYPVDERLADTMASIREGISGLRAQGLPFDLGKLEILTNTVDEEDWAENWKKDFKPIRLGNHMVVKPSWCDYAPQEGDHIIELDPGMAFGTGTHETTGMCVRLVEEHVCPGQKVIDLGTGTGILAIAAAHMGARDVLAIDLDAVAVRVAKENVANNGFADIIRVQQGDLLDHVDEAADVVVANIIADVIIALCGPVKRHILPGGLFICSGIAREKKDEVISALEAAGYQNLEVLDDGEWTAIAARRP</sequence>
<feature type="binding site" evidence="6">
    <location>
        <position position="185"/>
    </location>
    <ligand>
        <name>S-adenosyl-L-methionine</name>
        <dbReference type="ChEBI" id="CHEBI:59789"/>
    </ligand>
</feature>
<feature type="binding site" evidence="6">
    <location>
        <position position="207"/>
    </location>
    <ligand>
        <name>S-adenosyl-L-methionine</name>
        <dbReference type="ChEBI" id="CHEBI:59789"/>
    </ligand>
</feature>
<evidence type="ECO:0000313" key="8">
    <source>
        <dbReference type="Proteomes" id="UP000824260"/>
    </source>
</evidence>